<reference evidence="4" key="1">
    <citation type="submission" date="2022-10" db="EMBL/GenBank/DDBJ databases">
        <title>Tapping the CABI collections for fungal endophytes: first genome assemblies for Collariella, Neodidymelliopsis, Ascochyta clinopodiicola, Didymella pomorum, Didymosphaeria variabile, Neocosmospora piperis and Neocucurbitaria cava.</title>
        <authorList>
            <person name="Hill R."/>
        </authorList>
    </citation>
    <scope>NUCLEOTIDE SEQUENCE</scope>
    <source>
        <strain evidence="4">IMI 355091</strain>
    </source>
</reference>
<feature type="domain" description="NmrA-like" evidence="3">
    <location>
        <begin position="4"/>
        <end position="311"/>
    </location>
</feature>
<keyword evidence="1" id="KW-0521">NADP</keyword>
<sequence>MSIKVAIAGGTAPQLGKALVTAIQDYPEQLRAIVLTRPSSSIPPWLAKLNVEIRRVDYMSEDSLIGALKDVHTVISTVGADNWVEVQKNLLEASIRAGVKRFAPSEFAAGKNAAKTIDLMRPTLEVMDACRAAKEENPELEIAGFHIGLFMNYLGFGAPRNEEDAVHGIVYEWPVVWDMRNMKARIPLSPEGNIPRLSLTELSDVGRFTAAACLLPKGAWKEEFNFVGETIRMDEVVKAIEKVRGQKMEISYRPYEKIVEEEAKETIEWPNKFWLQAELVHALDKAGEGVIEPVHNDLVPQVEPISVEEYLKRFWSP</sequence>
<dbReference type="Gene3D" id="3.90.25.10">
    <property type="entry name" value="UDP-galactose 4-epimerase, domain 1"/>
    <property type="match status" value="1"/>
</dbReference>
<dbReference type="EMBL" id="JAPEVA010000012">
    <property type="protein sequence ID" value="KAJ4409395.1"/>
    <property type="molecule type" value="Genomic_DNA"/>
</dbReference>
<dbReference type="SUPFAM" id="SSF51735">
    <property type="entry name" value="NAD(P)-binding Rossmann-fold domains"/>
    <property type="match status" value="1"/>
</dbReference>
<dbReference type="InterPro" id="IPR051609">
    <property type="entry name" value="NmrA/Isoflavone_reductase-like"/>
</dbReference>
<dbReference type="AlphaFoldDB" id="A0A9W8ZJY6"/>
<evidence type="ECO:0000256" key="1">
    <source>
        <dbReference type="ARBA" id="ARBA00022857"/>
    </source>
</evidence>
<name>A0A9W8ZJY6_9PLEO</name>
<comment type="caution">
    <text evidence="4">The sequence shown here is derived from an EMBL/GenBank/DDBJ whole genome shotgun (WGS) entry which is preliminary data.</text>
</comment>
<accession>A0A9W8ZJY6</accession>
<dbReference type="InterPro" id="IPR036291">
    <property type="entry name" value="NAD(P)-bd_dom_sf"/>
</dbReference>
<evidence type="ECO:0000259" key="3">
    <source>
        <dbReference type="Pfam" id="PF05368"/>
    </source>
</evidence>
<keyword evidence="5" id="KW-1185">Reference proteome</keyword>
<proteinExistence type="predicted"/>
<dbReference type="Gene3D" id="3.40.50.720">
    <property type="entry name" value="NAD(P)-binding Rossmann-like Domain"/>
    <property type="match status" value="1"/>
</dbReference>
<dbReference type="PANTHER" id="PTHR47706:SF2">
    <property type="entry name" value="ISOFLAVONE REDUCTASE FAMILY PROTEIN (AFU_ORTHOLOGUE AFUA_2G05290)"/>
    <property type="match status" value="1"/>
</dbReference>
<dbReference type="InterPro" id="IPR008030">
    <property type="entry name" value="NmrA-like"/>
</dbReference>
<keyword evidence="2" id="KW-0560">Oxidoreductase</keyword>
<dbReference type="OrthoDB" id="10000533at2759"/>
<dbReference type="Pfam" id="PF05368">
    <property type="entry name" value="NmrA"/>
    <property type="match status" value="1"/>
</dbReference>
<gene>
    <name evidence="4" type="ORF">N0V91_002752</name>
</gene>
<evidence type="ECO:0000256" key="2">
    <source>
        <dbReference type="ARBA" id="ARBA00023002"/>
    </source>
</evidence>
<evidence type="ECO:0000313" key="5">
    <source>
        <dbReference type="Proteomes" id="UP001140510"/>
    </source>
</evidence>
<evidence type="ECO:0000313" key="4">
    <source>
        <dbReference type="EMBL" id="KAJ4409395.1"/>
    </source>
</evidence>
<dbReference type="PANTHER" id="PTHR47706">
    <property type="entry name" value="NMRA-LIKE FAMILY PROTEIN"/>
    <property type="match status" value="1"/>
</dbReference>
<dbReference type="Proteomes" id="UP001140510">
    <property type="component" value="Unassembled WGS sequence"/>
</dbReference>
<protein>
    <recommendedName>
        <fullName evidence="3">NmrA-like domain-containing protein</fullName>
    </recommendedName>
</protein>
<organism evidence="4 5">
    <name type="scientific">Didymella pomorum</name>
    <dbReference type="NCBI Taxonomy" id="749634"/>
    <lineage>
        <taxon>Eukaryota</taxon>
        <taxon>Fungi</taxon>
        <taxon>Dikarya</taxon>
        <taxon>Ascomycota</taxon>
        <taxon>Pezizomycotina</taxon>
        <taxon>Dothideomycetes</taxon>
        <taxon>Pleosporomycetidae</taxon>
        <taxon>Pleosporales</taxon>
        <taxon>Pleosporineae</taxon>
        <taxon>Didymellaceae</taxon>
        <taxon>Didymella</taxon>
    </lineage>
</organism>
<dbReference type="GO" id="GO:0016491">
    <property type="term" value="F:oxidoreductase activity"/>
    <property type="evidence" value="ECO:0007669"/>
    <property type="project" value="UniProtKB-KW"/>
</dbReference>